<feature type="domain" description="GFO/IDH/MocA-like oxidoreductase" evidence="2">
    <location>
        <begin position="136"/>
        <end position="245"/>
    </location>
</feature>
<dbReference type="InterPro" id="IPR055170">
    <property type="entry name" value="GFO_IDH_MocA-like_dom"/>
</dbReference>
<dbReference type="Pfam" id="PF01408">
    <property type="entry name" value="GFO_IDH_MocA"/>
    <property type="match status" value="1"/>
</dbReference>
<proteinExistence type="predicted"/>
<protein>
    <submittedName>
        <fullName evidence="3">Uncharacterized protein</fullName>
    </submittedName>
</protein>
<evidence type="ECO:0000313" key="3">
    <source>
        <dbReference type="EMBL" id="AMK54021.1"/>
    </source>
</evidence>
<evidence type="ECO:0000259" key="2">
    <source>
        <dbReference type="Pfam" id="PF22725"/>
    </source>
</evidence>
<dbReference type="Proteomes" id="UP000069771">
    <property type="component" value="Chromosome"/>
</dbReference>
<feature type="domain" description="Gfo/Idh/MocA-like oxidoreductase N-terminal" evidence="1">
    <location>
        <begin position="1"/>
        <end position="116"/>
    </location>
</feature>
<dbReference type="STRING" id="1702221.AALO17_08870"/>
<keyword evidence="4" id="KW-1185">Reference proteome</keyword>
<dbReference type="InterPro" id="IPR036291">
    <property type="entry name" value="NAD(P)-bd_dom_sf"/>
</dbReference>
<dbReference type="Gene3D" id="3.40.50.720">
    <property type="entry name" value="NAD(P)-binding Rossmann-like Domain"/>
    <property type="match status" value="1"/>
</dbReference>
<dbReference type="PANTHER" id="PTHR43054:SF1">
    <property type="entry name" value="SCYLLO-INOSITOL 2-DEHYDROGENASE (NADP(+)) IOLU"/>
    <property type="match status" value="1"/>
</dbReference>
<dbReference type="OrthoDB" id="9783105at2"/>
<evidence type="ECO:0000313" key="4">
    <source>
        <dbReference type="Proteomes" id="UP000069771"/>
    </source>
</evidence>
<dbReference type="GeneID" id="78477681"/>
<dbReference type="AlphaFoldDB" id="A0A140DTP4"/>
<dbReference type="EMBL" id="CP011391">
    <property type="protein sequence ID" value="AMK54021.1"/>
    <property type="molecule type" value="Genomic_DNA"/>
</dbReference>
<dbReference type="KEGG" id="fro:AALO17_08870"/>
<dbReference type="InterPro" id="IPR000683">
    <property type="entry name" value="Gfo/Idh/MocA-like_OxRdtase_N"/>
</dbReference>
<dbReference type="GO" id="GO:0000166">
    <property type="term" value="F:nucleotide binding"/>
    <property type="evidence" value="ECO:0007669"/>
    <property type="project" value="InterPro"/>
</dbReference>
<dbReference type="SUPFAM" id="SSF55347">
    <property type="entry name" value="Glyceraldehyde-3-phosphate dehydrogenase-like, C-terminal domain"/>
    <property type="match status" value="1"/>
</dbReference>
<organism evidence="3 4">
    <name type="scientific">Faecalibaculum rodentium</name>
    <dbReference type="NCBI Taxonomy" id="1702221"/>
    <lineage>
        <taxon>Bacteria</taxon>
        <taxon>Bacillati</taxon>
        <taxon>Bacillota</taxon>
        <taxon>Erysipelotrichia</taxon>
        <taxon>Erysipelotrichales</taxon>
        <taxon>Erysipelotrichaceae</taxon>
        <taxon>Faecalibaculum</taxon>
    </lineage>
</organism>
<name>A0A140DTP4_9FIRM</name>
<accession>A0A140DTP4</accession>
<dbReference type="Gene3D" id="3.30.360.10">
    <property type="entry name" value="Dihydrodipicolinate Reductase, domain 2"/>
    <property type="match status" value="1"/>
</dbReference>
<gene>
    <name evidence="3" type="ORF">AALO17_08870</name>
</gene>
<sequence>MRVGTIGTSVITERMISALQQAGHPVVAVCSRSAAKGREFADRHGVKKAYSDLESMLQDPDIDTIYVASPNSLHYGQARRALKTGHDVICEKPFTSTREQAVDLFETAEKHGRRIFEAITTLYTPNYRLLKANLEKIGQPRVINCSFSQYSSRYQSYLDGQVTNVFDPAYDGGALRDLGVYNLHFVTGLYGMPDTMQMVTQRGYNGVDLDGTVILGWQDKHAVLTQAKNCSAPNCVLVEGEKGTLMVQSSPGRVQNLRFVPLKGDMIGKTEEDLSADIGIIQDENHMVYEVMEFARIMEENDESAYREAMAQTLRVMDILDTLDPRPGAEVCRQTA</sequence>
<reference evidence="3 4" key="1">
    <citation type="journal article" date="2016" name="Gut Pathog.">
        <title>Whole genome sequencing of "Faecalibaculum rodentium" ALO17, isolated from C57BL/6J laboratory mouse feces.</title>
        <authorList>
            <person name="Lim S."/>
            <person name="Chang D.H."/>
            <person name="Ahn S."/>
            <person name="Kim B.C."/>
        </authorList>
    </citation>
    <scope>NUCLEOTIDE SEQUENCE [LARGE SCALE GENOMIC DNA]</scope>
    <source>
        <strain evidence="3 4">Alo17</strain>
    </source>
</reference>
<dbReference type="PANTHER" id="PTHR43054">
    <property type="match status" value="1"/>
</dbReference>
<dbReference type="SUPFAM" id="SSF51735">
    <property type="entry name" value="NAD(P)-binding Rossmann-fold domains"/>
    <property type="match status" value="1"/>
</dbReference>
<dbReference type="RefSeq" id="WP_067555875.1">
    <property type="nucleotide sequence ID" value="NZ_CAMTBT010000025.1"/>
</dbReference>
<dbReference type="Pfam" id="PF22725">
    <property type="entry name" value="GFO_IDH_MocA_C3"/>
    <property type="match status" value="1"/>
</dbReference>
<evidence type="ECO:0000259" key="1">
    <source>
        <dbReference type="Pfam" id="PF01408"/>
    </source>
</evidence>